<dbReference type="EMBL" id="BPQI01000070">
    <property type="protein sequence ID" value="GJD56683.1"/>
    <property type="molecule type" value="Genomic_DNA"/>
</dbReference>
<dbReference type="GO" id="GO:0031419">
    <property type="term" value="F:cobalamin binding"/>
    <property type="evidence" value="ECO:0007669"/>
    <property type="project" value="InterPro"/>
</dbReference>
<dbReference type="InterPro" id="IPR036724">
    <property type="entry name" value="Cobalamin-bd_sf"/>
</dbReference>
<dbReference type="SUPFAM" id="SSF52242">
    <property type="entry name" value="Cobalamin (vitamin B12)-binding domain"/>
    <property type="match status" value="1"/>
</dbReference>
<organism evidence="3 4">
    <name type="scientific">Methylobacterium dankookense</name>
    <dbReference type="NCBI Taxonomy" id="560405"/>
    <lineage>
        <taxon>Bacteria</taxon>
        <taxon>Pseudomonadati</taxon>
        <taxon>Pseudomonadota</taxon>
        <taxon>Alphaproteobacteria</taxon>
        <taxon>Hyphomicrobiales</taxon>
        <taxon>Methylobacteriaceae</taxon>
        <taxon>Methylobacterium</taxon>
    </lineage>
</organism>
<dbReference type="Proteomes" id="UP000401717">
    <property type="component" value="Unassembled WGS sequence"/>
</dbReference>
<reference evidence="3 4" key="1">
    <citation type="submission" date="2019-06" db="EMBL/GenBank/DDBJ databases">
        <authorList>
            <person name="Rodrigo-Torres L."/>
            <person name="Arahal R. D."/>
            <person name="Lucena T."/>
        </authorList>
    </citation>
    <scope>NUCLEOTIDE SEQUENCE [LARGE SCALE GENOMIC DNA]</scope>
    <source>
        <strain evidence="3 4">SW08-7</strain>
    </source>
</reference>
<evidence type="ECO:0000313" key="4">
    <source>
        <dbReference type="Proteomes" id="UP000401717"/>
    </source>
</evidence>
<evidence type="ECO:0000313" key="2">
    <source>
        <dbReference type="EMBL" id="GJD56683.1"/>
    </source>
</evidence>
<dbReference type="Pfam" id="PF02310">
    <property type="entry name" value="B12-binding"/>
    <property type="match status" value="1"/>
</dbReference>
<dbReference type="Gene3D" id="3.40.50.280">
    <property type="entry name" value="Cobalamin-binding domain"/>
    <property type="match status" value="1"/>
</dbReference>
<dbReference type="Proteomes" id="UP001055303">
    <property type="component" value="Unassembled WGS sequence"/>
</dbReference>
<dbReference type="RefSeq" id="WP_144764847.1">
    <property type="nucleotide sequence ID" value="NZ_BPQI01000070.1"/>
</dbReference>
<dbReference type="OrthoDB" id="5498228at2"/>
<dbReference type="AlphaFoldDB" id="A0A564G0G9"/>
<evidence type="ECO:0000313" key="3">
    <source>
        <dbReference type="EMBL" id="VUF13121.1"/>
    </source>
</evidence>
<gene>
    <name evidence="2" type="ORF">IFDJLNFL_2580</name>
    <name evidence="3" type="ORF">MTDSW087_02819</name>
</gene>
<name>A0A564G0G9_9HYPH</name>
<accession>A0A564G0G9</accession>
<proteinExistence type="predicted"/>
<reference evidence="2" key="2">
    <citation type="journal article" date="2021" name="Front. Microbiol.">
        <title>Comprehensive Comparative Genomics and Phenotyping of Methylobacterium Species.</title>
        <authorList>
            <person name="Alessa O."/>
            <person name="Ogura Y."/>
            <person name="Fujitani Y."/>
            <person name="Takami H."/>
            <person name="Hayashi T."/>
            <person name="Sahin N."/>
            <person name="Tani A."/>
        </authorList>
    </citation>
    <scope>NUCLEOTIDE SEQUENCE</scope>
    <source>
        <strain evidence="2">DSM 22415</strain>
    </source>
</reference>
<dbReference type="EMBL" id="CABFVH010000016">
    <property type="protein sequence ID" value="VUF13121.1"/>
    <property type="molecule type" value="Genomic_DNA"/>
</dbReference>
<feature type="domain" description="B12-binding" evidence="1">
    <location>
        <begin position="170"/>
        <end position="272"/>
    </location>
</feature>
<keyword evidence="5" id="KW-1185">Reference proteome</keyword>
<reference evidence="2" key="3">
    <citation type="submission" date="2021-08" db="EMBL/GenBank/DDBJ databases">
        <authorList>
            <person name="Tani A."/>
            <person name="Ola A."/>
            <person name="Ogura Y."/>
            <person name="Katsura K."/>
            <person name="Hayashi T."/>
        </authorList>
    </citation>
    <scope>NUCLEOTIDE SEQUENCE</scope>
    <source>
        <strain evidence="2">DSM 22415</strain>
    </source>
</reference>
<protein>
    <recommendedName>
        <fullName evidence="1">B12-binding domain-containing protein</fullName>
    </recommendedName>
</protein>
<dbReference type="InterPro" id="IPR006158">
    <property type="entry name" value="Cobalamin-bd"/>
</dbReference>
<dbReference type="GO" id="GO:0046872">
    <property type="term" value="F:metal ion binding"/>
    <property type="evidence" value="ECO:0007669"/>
    <property type="project" value="InterPro"/>
</dbReference>
<evidence type="ECO:0000313" key="5">
    <source>
        <dbReference type="Proteomes" id="UP001055303"/>
    </source>
</evidence>
<evidence type="ECO:0000259" key="1">
    <source>
        <dbReference type="Pfam" id="PF02310"/>
    </source>
</evidence>
<sequence length="293" mass="30796">MGDARCYRWGPDVGDLVFDCALLDLAPAALEARPSPFERPDTLSRLIEGEILPRLMLVHREAAPPRATAPRRPTAAEAARFATLLLSPGPQLAGGDDVRPAVADLLSRGLPLESLLVDLLAPAARHLGSLWEEDECDFLAVTTALGRLQIIARMLCARLESEPPPRGRSVLLLPCPGETHVFGIVIVASAFREAGWTVGLPDGGPGVLAVAREHFDVVGLSLASDVHLPALAPAIAALRAASCNPDMRILVGGAYFARHPEQVGAVGADACATVAGSAPDIAESLLEMRARAC</sequence>